<evidence type="ECO:0000313" key="4">
    <source>
        <dbReference type="Proteomes" id="UP000789524"/>
    </source>
</evidence>
<dbReference type="AlphaFoldDB" id="A0A8J2QI42"/>
<reference evidence="3" key="1">
    <citation type="submission" date="2021-09" db="EMBL/GenBank/DDBJ databases">
        <authorList>
            <person name="Martin H S."/>
        </authorList>
    </citation>
    <scope>NUCLEOTIDE SEQUENCE</scope>
</reference>
<feature type="compositionally biased region" description="Basic and acidic residues" evidence="1">
    <location>
        <begin position="70"/>
        <end position="84"/>
    </location>
</feature>
<comment type="caution">
    <text evidence="3">The sequence shown here is derived from an EMBL/GenBank/DDBJ whole genome shotgun (WGS) entry which is preliminary data.</text>
</comment>
<evidence type="ECO:0000313" key="3">
    <source>
        <dbReference type="EMBL" id="CAG9563449.1"/>
    </source>
</evidence>
<accession>A0A8J2QI42</accession>
<keyword evidence="4" id="KW-1185">Reference proteome</keyword>
<proteinExistence type="predicted"/>
<protein>
    <submittedName>
        <fullName evidence="3">(African queen) hypothetical protein</fullName>
    </submittedName>
</protein>
<evidence type="ECO:0000256" key="2">
    <source>
        <dbReference type="SAM" id="Phobius"/>
    </source>
</evidence>
<feature type="region of interest" description="Disordered" evidence="1">
    <location>
        <begin position="57"/>
        <end position="102"/>
    </location>
</feature>
<evidence type="ECO:0000256" key="1">
    <source>
        <dbReference type="SAM" id="MobiDB-lite"/>
    </source>
</evidence>
<sequence>MHSVGGATSLTEQPRSSVALAGSICFLARMGVTPLVIFRLALLLGLVVLCRNEETKKSLDVGGPSSGGREQGDERPSSGEEKKQVPMALQPVGTVSVRTSSPTPRTLQSLVVRLRLTIFREPIEIIICRQYDVHHLRRGGHKPLLTL</sequence>
<organism evidence="3 4">
    <name type="scientific">Danaus chrysippus</name>
    <name type="common">African queen</name>
    <dbReference type="NCBI Taxonomy" id="151541"/>
    <lineage>
        <taxon>Eukaryota</taxon>
        <taxon>Metazoa</taxon>
        <taxon>Ecdysozoa</taxon>
        <taxon>Arthropoda</taxon>
        <taxon>Hexapoda</taxon>
        <taxon>Insecta</taxon>
        <taxon>Pterygota</taxon>
        <taxon>Neoptera</taxon>
        <taxon>Endopterygota</taxon>
        <taxon>Lepidoptera</taxon>
        <taxon>Glossata</taxon>
        <taxon>Ditrysia</taxon>
        <taxon>Papilionoidea</taxon>
        <taxon>Nymphalidae</taxon>
        <taxon>Danainae</taxon>
        <taxon>Danaini</taxon>
        <taxon>Danaina</taxon>
        <taxon>Danaus</taxon>
        <taxon>Anosia</taxon>
    </lineage>
</organism>
<name>A0A8J2QI42_9NEOP</name>
<keyword evidence="2" id="KW-0812">Transmembrane</keyword>
<dbReference type="Proteomes" id="UP000789524">
    <property type="component" value="Unassembled WGS sequence"/>
</dbReference>
<dbReference type="EMBL" id="CAKASE010000049">
    <property type="protein sequence ID" value="CAG9563449.1"/>
    <property type="molecule type" value="Genomic_DNA"/>
</dbReference>
<gene>
    <name evidence="3" type="ORF">DCHRY22_LOCUS4586</name>
</gene>
<keyword evidence="2" id="KW-0472">Membrane</keyword>
<keyword evidence="2" id="KW-1133">Transmembrane helix</keyword>
<feature type="transmembrane region" description="Helical" evidence="2">
    <location>
        <begin position="20"/>
        <end position="49"/>
    </location>
</feature>